<accession>A0A2N1J9D6</accession>
<protein>
    <submittedName>
        <fullName evidence="2">Uncharacterized protein</fullName>
    </submittedName>
</protein>
<dbReference type="GO" id="GO:0070096">
    <property type="term" value="P:mitochondrial outer membrane translocase complex assembly"/>
    <property type="evidence" value="ECO:0007669"/>
    <property type="project" value="InterPro"/>
</dbReference>
<dbReference type="STRING" id="2020962.A0A2N1J9D6"/>
<gene>
    <name evidence="2" type="ORF">MVES_003098</name>
</gene>
<evidence type="ECO:0000256" key="1">
    <source>
        <dbReference type="SAM" id="MobiDB-lite"/>
    </source>
</evidence>
<dbReference type="PANTHER" id="PTHR28230:SF1">
    <property type="entry name" value="MITOCHONDRIAL IMPORT PROTEIN 2"/>
    <property type="match status" value="1"/>
</dbReference>
<dbReference type="EMBL" id="KZ454992">
    <property type="protein sequence ID" value="PKI83154.1"/>
    <property type="molecule type" value="Genomic_DNA"/>
</dbReference>
<dbReference type="Proteomes" id="UP000232875">
    <property type="component" value="Unassembled WGS sequence"/>
</dbReference>
<organism evidence="2 3">
    <name type="scientific">Malassezia vespertilionis</name>
    <dbReference type="NCBI Taxonomy" id="2020962"/>
    <lineage>
        <taxon>Eukaryota</taxon>
        <taxon>Fungi</taxon>
        <taxon>Dikarya</taxon>
        <taxon>Basidiomycota</taxon>
        <taxon>Ustilaginomycotina</taxon>
        <taxon>Malasseziomycetes</taxon>
        <taxon>Malasseziales</taxon>
        <taxon>Malasseziaceae</taxon>
        <taxon>Malassezia</taxon>
    </lineage>
</organism>
<dbReference type="InterPro" id="IPR037652">
    <property type="entry name" value="Mim2"/>
</dbReference>
<sequence>MSRDETQDTWVRDYQEMASGDAKDDAQVQREKLRGPPKYLDDLPTDGLLAAPWGSLAHADKSSDSLTSEERYEREQDMLARREWDEGVRQLQMAFQLVLIPFFGKWLGRRWSYWAFGRWIQ</sequence>
<proteinExistence type="predicted"/>
<name>A0A2N1J9D6_9BASI</name>
<keyword evidence="3" id="KW-1185">Reference proteome</keyword>
<dbReference type="PANTHER" id="PTHR28230">
    <property type="entry name" value="CHROMOSOME 1, WHOLE GENOME SHOTGUN SEQUENCE"/>
    <property type="match status" value="1"/>
</dbReference>
<dbReference type="OrthoDB" id="5555533at2759"/>
<evidence type="ECO:0000313" key="2">
    <source>
        <dbReference type="EMBL" id="PKI83154.1"/>
    </source>
</evidence>
<dbReference type="Pfam" id="PF19117">
    <property type="entry name" value="Mim2"/>
    <property type="match status" value="1"/>
</dbReference>
<reference evidence="2 3" key="1">
    <citation type="submission" date="2017-10" db="EMBL/GenBank/DDBJ databases">
        <title>A novel species of cold-tolerant Malassezia isolated from bats.</title>
        <authorList>
            <person name="Lorch J.M."/>
            <person name="Palmer J.M."/>
            <person name="Vanderwolf K.J."/>
            <person name="Schmidt K.Z."/>
            <person name="Verant M.L."/>
            <person name="Weller T.J."/>
            <person name="Blehert D.S."/>
        </authorList>
    </citation>
    <scope>NUCLEOTIDE SEQUENCE [LARGE SCALE GENOMIC DNA]</scope>
    <source>
        <strain evidence="2 3">NWHC:44797-103</strain>
    </source>
</reference>
<dbReference type="GO" id="GO:0005741">
    <property type="term" value="C:mitochondrial outer membrane"/>
    <property type="evidence" value="ECO:0007669"/>
    <property type="project" value="TreeGrafter"/>
</dbReference>
<dbReference type="AlphaFoldDB" id="A0A2N1J9D6"/>
<feature type="region of interest" description="Disordered" evidence="1">
    <location>
        <begin position="1"/>
        <end position="41"/>
    </location>
</feature>
<feature type="compositionally biased region" description="Basic and acidic residues" evidence="1">
    <location>
        <begin position="1"/>
        <end position="34"/>
    </location>
</feature>
<evidence type="ECO:0000313" key="3">
    <source>
        <dbReference type="Proteomes" id="UP000232875"/>
    </source>
</evidence>
<dbReference type="GO" id="GO:0045040">
    <property type="term" value="P:protein insertion into mitochondrial outer membrane"/>
    <property type="evidence" value="ECO:0007669"/>
    <property type="project" value="InterPro"/>
</dbReference>